<comment type="caution">
    <text evidence="1">The sequence shown here is derived from an EMBL/GenBank/DDBJ whole genome shotgun (WGS) entry which is preliminary data.</text>
</comment>
<evidence type="ECO:0000313" key="2">
    <source>
        <dbReference type="Proteomes" id="UP000324222"/>
    </source>
</evidence>
<dbReference type="AlphaFoldDB" id="A0A5B7GWB8"/>
<name>A0A5B7GWB8_PORTR</name>
<accession>A0A5B7GWB8</accession>
<proteinExistence type="predicted"/>
<sequence>MRWCRKAYNIVTDTVRCLLIAMRLTPPGAEDLPGASVASFVSAVTEPRTVYEQAEDTCLRSDTDVSGGQVMEEQDCRPVAGERRCPARLSCVQLLPPMYHSSPGRRGHVSGPA</sequence>
<keyword evidence="2" id="KW-1185">Reference proteome</keyword>
<dbReference type="Proteomes" id="UP000324222">
    <property type="component" value="Unassembled WGS sequence"/>
</dbReference>
<protein>
    <submittedName>
        <fullName evidence="1">Uncharacterized protein</fullName>
    </submittedName>
</protein>
<dbReference type="EMBL" id="VSRR010020494">
    <property type="protein sequence ID" value="MPC63172.1"/>
    <property type="molecule type" value="Genomic_DNA"/>
</dbReference>
<evidence type="ECO:0000313" key="1">
    <source>
        <dbReference type="EMBL" id="MPC63172.1"/>
    </source>
</evidence>
<reference evidence="1 2" key="1">
    <citation type="submission" date="2019-05" db="EMBL/GenBank/DDBJ databases">
        <title>Another draft genome of Portunus trituberculatus and its Hox gene families provides insights of decapod evolution.</title>
        <authorList>
            <person name="Jeong J.-H."/>
            <person name="Song I."/>
            <person name="Kim S."/>
            <person name="Choi T."/>
            <person name="Kim D."/>
            <person name="Ryu S."/>
            <person name="Kim W."/>
        </authorList>
    </citation>
    <scope>NUCLEOTIDE SEQUENCE [LARGE SCALE GENOMIC DNA]</scope>
    <source>
        <tissue evidence="1">Muscle</tissue>
    </source>
</reference>
<gene>
    <name evidence="1" type="ORF">E2C01_057269</name>
</gene>
<organism evidence="1 2">
    <name type="scientific">Portunus trituberculatus</name>
    <name type="common">Swimming crab</name>
    <name type="synonym">Neptunus trituberculatus</name>
    <dbReference type="NCBI Taxonomy" id="210409"/>
    <lineage>
        <taxon>Eukaryota</taxon>
        <taxon>Metazoa</taxon>
        <taxon>Ecdysozoa</taxon>
        <taxon>Arthropoda</taxon>
        <taxon>Crustacea</taxon>
        <taxon>Multicrustacea</taxon>
        <taxon>Malacostraca</taxon>
        <taxon>Eumalacostraca</taxon>
        <taxon>Eucarida</taxon>
        <taxon>Decapoda</taxon>
        <taxon>Pleocyemata</taxon>
        <taxon>Brachyura</taxon>
        <taxon>Eubrachyura</taxon>
        <taxon>Portunoidea</taxon>
        <taxon>Portunidae</taxon>
        <taxon>Portuninae</taxon>
        <taxon>Portunus</taxon>
    </lineage>
</organism>